<gene>
    <name evidence="2" type="ORF">EI982_06930</name>
</gene>
<evidence type="ECO:0000313" key="2">
    <source>
        <dbReference type="EMBL" id="QGX94539.1"/>
    </source>
</evidence>
<dbReference type="Proteomes" id="UP000428325">
    <property type="component" value="Chromosome"/>
</dbReference>
<dbReference type="AlphaFoldDB" id="A0A6B9FE50"/>
<sequence>MAAVSRLAEAADVDGAYLVAPQDVKLPEAIKLLATNGRGKVPSIRIPQRLQEIDEAVISRNNANLLGGFGSDRDRGKLDAEYPVEVHNPEADQVPNLPAELHHPEDGPVPCRRPRLTAWSGRASGPIDRRGRDGTAGLGEPRDDG</sequence>
<feature type="region of interest" description="Disordered" evidence="1">
    <location>
        <begin position="87"/>
        <end position="145"/>
    </location>
</feature>
<dbReference type="OrthoDB" id="107033at2157"/>
<evidence type="ECO:0000313" key="3">
    <source>
        <dbReference type="Proteomes" id="UP000428325"/>
    </source>
</evidence>
<evidence type="ECO:0000256" key="1">
    <source>
        <dbReference type="SAM" id="MobiDB-lite"/>
    </source>
</evidence>
<protein>
    <submittedName>
        <fullName evidence="2">Uncharacterized protein</fullName>
    </submittedName>
</protein>
<proteinExistence type="predicted"/>
<dbReference type="EMBL" id="CP034345">
    <property type="protein sequence ID" value="QGX94539.1"/>
    <property type="molecule type" value="Genomic_DNA"/>
</dbReference>
<accession>A0A6B9FE50</accession>
<name>A0A6B9FE50_9EURY</name>
<reference evidence="2 3" key="1">
    <citation type="submission" date="2018-12" db="EMBL/GenBank/DDBJ databases">
        <title>Complete genome sequence of Haloplanus rallus MBLA0036.</title>
        <authorList>
            <person name="Nam Y.-d."/>
            <person name="Kang J."/>
            <person name="Chung W.-H."/>
            <person name="Park Y.S."/>
        </authorList>
    </citation>
    <scope>NUCLEOTIDE SEQUENCE [LARGE SCALE GENOMIC DNA]</scope>
    <source>
        <strain evidence="2 3">MBLA0036</strain>
    </source>
</reference>
<dbReference type="RefSeq" id="WP_157688815.1">
    <property type="nucleotide sequence ID" value="NZ_CP034345.1"/>
</dbReference>
<organism evidence="2 3">
    <name type="scientific">Haloplanus rallus</name>
    <dbReference type="NCBI Taxonomy" id="1816183"/>
    <lineage>
        <taxon>Archaea</taxon>
        <taxon>Methanobacteriati</taxon>
        <taxon>Methanobacteriota</taxon>
        <taxon>Stenosarchaea group</taxon>
        <taxon>Halobacteria</taxon>
        <taxon>Halobacteriales</taxon>
        <taxon>Haloferacaceae</taxon>
        <taxon>Haloplanus</taxon>
    </lineage>
</organism>
<dbReference type="KEGG" id="hra:EI982_06930"/>
<keyword evidence="3" id="KW-1185">Reference proteome</keyword>
<dbReference type="GeneID" id="43369253"/>